<protein>
    <submittedName>
        <fullName evidence="1">Uncharacterized protein</fullName>
    </submittedName>
</protein>
<proteinExistence type="predicted"/>
<evidence type="ECO:0000313" key="1">
    <source>
        <dbReference type="EMBL" id="GIY69992.1"/>
    </source>
</evidence>
<name>A0AAV4VI55_9ARAC</name>
<dbReference type="AlphaFoldDB" id="A0AAV4VI55"/>
<keyword evidence="2" id="KW-1185">Reference proteome</keyword>
<comment type="caution">
    <text evidence="1">The sequence shown here is derived from an EMBL/GenBank/DDBJ whole genome shotgun (WGS) entry which is preliminary data.</text>
</comment>
<reference evidence="1 2" key="1">
    <citation type="submission" date="2021-06" db="EMBL/GenBank/DDBJ databases">
        <title>Caerostris darwini draft genome.</title>
        <authorList>
            <person name="Kono N."/>
            <person name="Arakawa K."/>
        </authorList>
    </citation>
    <scope>NUCLEOTIDE SEQUENCE [LARGE SCALE GENOMIC DNA]</scope>
</reference>
<sequence length="103" mass="11744">MSLSEGTLVRNMVEIIRKGVLLLGFDSNFLALKREVEQQNNTVNKMVTNSLRVPRVSDLKIFLVSCDSDTKMVNSRAAENFFARSSKCQKLWCLEQRSCAREV</sequence>
<dbReference type="Proteomes" id="UP001054837">
    <property type="component" value="Unassembled WGS sequence"/>
</dbReference>
<dbReference type="EMBL" id="BPLQ01013128">
    <property type="protein sequence ID" value="GIY69992.1"/>
    <property type="molecule type" value="Genomic_DNA"/>
</dbReference>
<accession>A0AAV4VI55</accession>
<gene>
    <name evidence="1" type="ORF">CDAR_60851</name>
</gene>
<evidence type="ECO:0000313" key="2">
    <source>
        <dbReference type="Proteomes" id="UP001054837"/>
    </source>
</evidence>
<organism evidence="1 2">
    <name type="scientific">Caerostris darwini</name>
    <dbReference type="NCBI Taxonomy" id="1538125"/>
    <lineage>
        <taxon>Eukaryota</taxon>
        <taxon>Metazoa</taxon>
        <taxon>Ecdysozoa</taxon>
        <taxon>Arthropoda</taxon>
        <taxon>Chelicerata</taxon>
        <taxon>Arachnida</taxon>
        <taxon>Araneae</taxon>
        <taxon>Araneomorphae</taxon>
        <taxon>Entelegynae</taxon>
        <taxon>Araneoidea</taxon>
        <taxon>Araneidae</taxon>
        <taxon>Caerostris</taxon>
    </lineage>
</organism>